<feature type="domain" description="Large ribosomal subunit protein bL25 beta" evidence="8">
    <location>
        <begin position="107"/>
        <end position="184"/>
    </location>
</feature>
<dbReference type="CDD" id="cd00495">
    <property type="entry name" value="Ribosomal_L25_TL5_CTC"/>
    <property type="match status" value="1"/>
</dbReference>
<dbReference type="STRING" id="1122189.SAMN02745165_00927"/>
<accession>A0A1M6E3V7</accession>
<evidence type="ECO:0000259" key="8">
    <source>
        <dbReference type="Pfam" id="PF14693"/>
    </source>
</evidence>
<dbReference type="InterPro" id="IPR020057">
    <property type="entry name" value="Ribosomal_bL25_b-dom"/>
</dbReference>
<evidence type="ECO:0000256" key="2">
    <source>
        <dbReference type="ARBA" id="ARBA00022884"/>
    </source>
</evidence>
<dbReference type="InterPro" id="IPR020056">
    <property type="entry name" value="Rbsml_bL25/Gln-tRNA_synth_N"/>
</dbReference>
<evidence type="ECO:0000256" key="5">
    <source>
        <dbReference type="HAMAP-Rule" id="MF_01334"/>
    </source>
</evidence>
<organism evidence="9 10">
    <name type="scientific">Malonomonas rubra DSM 5091</name>
    <dbReference type="NCBI Taxonomy" id="1122189"/>
    <lineage>
        <taxon>Bacteria</taxon>
        <taxon>Pseudomonadati</taxon>
        <taxon>Thermodesulfobacteriota</taxon>
        <taxon>Desulfuromonadia</taxon>
        <taxon>Desulfuromonadales</taxon>
        <taxon>Geopsychrobacteraceae</taxon>
        <taxon>Malonomonas</taxon>
    </lineage>
</organism>
<keyword evidence="2 5" id="KW-0694">RNA-binding</keyword>
<dbReference type="InterPro" id="IPR029751">
    <property type="entry name" value="Ribosomal_L25_dom"/>
</dbReference>
<comment type="similarity">
    <text evidence="5">Belongs to the bacterial ribosomal protein bL25 family. CTC subfamily.</text>
</comment>
<dbReference type="EMBL" id="FQZT01000002">
    <property type="protein sequence ID" value="SHI80187.1"/>
    <property type="molecule type" value="Genomic_DNA"/>
</dbReference>
<comment type="function">
    <text evidence="5">This is one of the proteins that binds to the 5S RNA in the ribosome where it forms part of the central protuberance.</text>
</comment>
<sequence length="208" mass="22101">MAKAELNVEIRENAGKGVARKLRAEGKVPAVVYGKGMEPTTISVEPKALEAAVNTDAGWNTLLTLKGAPAVDGKVVVLKDLELHPLRRDMVCADFHAIDLQEKGSFMVPVVTVGKSAGEKEGGSLQIIRKELEVICLPTAVPQAIEINVEALNIGDVVHIEDVAAPEGAELPHDVNFTVITVKGHKEEVEDTEEGEEGVEAAEEAAAE</sequence>
<keyword evidence="4 5" id="KW-0687">Ribonucleoprotein</keyword>
<dbReference type="HAMAP" id="MF_01334">
    <property type="entry name" value="Ribosomal_bL25_CTC"/>
    <property type="match status" value="1"/>
</dbReference>
<dbReference type="AlphaFoldDB" id="A0A1M6E3V7"/>
<dbReference type="InterPro" id="IPR011035">
    <property type="entry name" value="Ribosomal_bL25/Gln-tRNA_synth"/>
</dbReference>
<dbReference type="PANTHER" id="PTHR33284">
    <property type="entry name" value="RIBOSOMAL PROTEIN L25/GLN-TRNA SYNTHETASE, ANTI-CODON-BINDING DOMAIN-CONTAINING PROTEIN"/>
    <property type="match status" value="1"/>
</dbReference>
<evidence type="ECO:0000313" key="10">
    <source>
        <dbReference type="Proteomes" id="UP000184171"/>
    </source>
</evidence>
<dbReference type="InterPro" id="IPR037121">
    <property type="entry name" value="Ribosomal_bL25_C"/>
</dbReference>
<dbReference type="SUPFAM" id="SSF50715">
    <property type="entry name" value="Ribosomal protein L25-like"/>
    <property type="match status" value="1"/>
</dbReference>
<gene>
    <name evidence="5" type="primary">rplY</name>
    <name evidence="5" type="synonym">ctc</name>
    <name evidence="9" type="ORF">SAMN02745165_00927</name>
</gene>
<evidence type="ECO:0000256" key="6">
    <source>
        <dbReference type="SAM" id="MobiDB-lite"/>
    </source>
</evidence>
<evidence type="ECO:0000256" key="4">
    <source>
        <dbReference type="ARBA" id="ARBA00023274"/>
    </source>
</evidence>
<name>A0A1M6E3V7_MALRU</name>
<dbReference type="Gene3D" id="2.40.240.10">
    <property type="entry name" value="Ribosomal Protein L25, Chain P"/>
    <property type="match status" value="1"/>
</dbReference>
<keyword evidence="3 5" id="KW-0689">Ribosomal protein</keyword>
<reference evidence="9 10" key="1">
    <citation type="submission" date="2016-11" db="EMBL/GenBank/DDBJ databases">
        <authorList>
            <person name="Jaros S."/>
            <person name="Januszkiewicz K."/>
            <person name="Wedrychowicz H."/>
        </authorList>
    </citation>
    <scope>NUCLEOTIDE SEQUENCE [LARGE SCALE GENOMIC DNA]</scope>
    <source>
        <strain evidence="9 10">DSM 5091</strain>
    </source>
</reference>
<dbReference type="GO" id="GO:0022625">
    <property type="term" value="C:cytosolic large ribosomal subunit"/>
    <property type="evidence" value="ECO:0007669"/>
    <property type="project" value="TreeGrafter"/>
</dbReference>
<dbReference type="Pfam" id="PF01386">
    <property type="entry name" value="Ribosomal_L25p"/>
    <property type="match status" value="1"/>
</dbReference>
<evidence type="ECO:0000256" key="3">
    <source>
        <dbReference type="ARBA" id="ARBA00022980"/>
    </source>
</evidence>
<proteinExistence type="inferred from homology"/>
<feature type="compositionally biased region" description="Acidic residues" evidence="6">
    <location>
        <begin position="189"/>
        <end position="208"/>
    </location>
</feature>
<dbReference type="OrthoDB" id="9786489at2"/>
<evidence type="ECO:0000313" key="9">
    <source>
        <dbReference type="EMBL" id="SHI80187.1"/>
    </source>
</evidence>
<feature type="region of interest" description="Disordered" evidence="6">
    <location>
        <begin position="187"/>
        <end position="208"/>
    </location>
</feature>
<dbReference type="Proteomes" id="UP000184171">
    <property type="component" value="Unassembled WGS sequence"/>
</dbReference>
<keyword evidence="1 5" id="KW-0699">rRNA-binding</keyword>
<dbReference type="Pfam" id="PF14693">
    <property type="entry name" value="Ribosomal_TL5_C"/>
    <property type="match status" value="1"/>
</dbReference>
<dbReference type="PANTHER" id="PTHR33284:SF1">
    <property type="entry name" value="RIBOSOMAL PROTEIN L25_GLN-TRNA SYNTHETASE, ANTI-CODON-BINDING DOMAIN-CONTAINING PROTEIN"/>
    <property type="match status" value="1"/>
</dbReference>
<feature type="domain" description="Large ribosomal subunit protein bL25 L25" evidence="7">
    <location>
        <begin position="6"/>
        <end position="95"/>
    </location>
</feature>
<keyword evidence="10" id="KW-1185">Reference proteome</keyword>
<dbReference type="GO" id="GO:0006412">
    <property type="term" value="P:translation"/>
    <property type="evidence" value="ECO:0007669"/>
    <property type="project" value="UniProtKB-UniRule"/>
</dbReference>
<dbReference type="GO" id="GO:0008097">
    <property type="term" value="F:5S rRNA binding"/>
    <property type="evidence" value="ECO:0007669"/>
    <property type="project" value="InterPro"/>
</dbReference>
<protein>
    <recommendedName>
        <fullName evidence="5">Large ribosomal subunit protein bL25</fullName>
    </recommendedName>
    <alternativeName>
        <fullName evidence="5">General stress protein CTC</fullName>
    </alternativeName>
</protein>
<dbReference type="InterPro" id="IPR001021">
    <property type="entry name" value="Ribosomal_bL25_long"/>
</dbReference>
<evidence type="ECO:0000256" key="1">
    <source>
        <dbReference type="ARBA" id="ARBA00022730"/>
    </source>
</evidence>
<dbReference type="Gene3D" id="2.170.120.20">
    <property type="entry name" value="Ribosomal protein L25, beta domain"/>
    <property type="match status" value="1"/>
</dbReference>
<evidence type="ECO:0000259" key="7">
    <source>
        <dbReference type="Pfam" id="PF01386"/>
    </source>
</evidence>
<dbReference type="NCBIfam" id="TIGR00731">
    <property type="entry name" value="bL25_bact_ctc"/>
    <property type="match status" value="1"/>
</dbReference>
<dbReference type="InterPro" id="IPR020930">
    <property type="entry name" value="Ribosomal_uL5_bac-type"/>
</dbReference>
<dbReference type="RefSeq" id="WP_072906030.1">
    <property type="nucleotide sequence ID" value="NZ_FQZT01000002.1"/>
</dbReference>
<dbReference type="GO" id="GO:0003735">
    <property type="term" value="F:structural constituent of ribosome"/>
    <property type="evidence" value="ECO:0007669"/>
    <property type="project" value="InterPro"/>
</dbReference>
<comment type="subunit">
    <text evidence="5">Part of the 50S ribosomal subunit; part of the 5S rRNA/L5/L18/L25 subcomplex. Contacts the 5S rRNA. Binds to the 5S rRNA independently of L5 and L18.</text>
</comment>